<evidence type="ECO:0000313" key="13">
    <source>
        <dbReference type="Proteomes" id="UP001428774"/>
    </source>
</evidence>
<keyword evidence="13" id="KW-1185">Reference proteome</keyword>
<dbReference type="EMBL" id="JBDNCH010000004">
    <property type="protein sequence ID" value="MEN9063042.1"/>
    <property type="molecule type" value="Genomic_DNA"/>
</dbReference>
<dbReference type="Proteomes" id="UP001428774">
    <property type="component" value="Unassembled WGS sequence"/>
</dbReference>
<evidence type="ECO:0000256" key="3">
    <source>
        <dbReference type="ARBA" id="ARBA00011738"/>
    </source>
</evidence>
<dbReference type="InterPro" id="IPR045851">
    <property type="entry name" value="AMP-bd_C_sf"/>
</dbReference>
<evidence type="ECO:0000256" key="9">
    <source>
        <dbReference type="ARBA" id="ARBA00067668"/>
    </source>
</evidence>
<evidence type="ECO:0000256" key="2">
    <source>
        <dbReference type="ARBA" id="ARBA00006432"/>
    </source>
</evidence>
<evidence type="ECO:0000256" key="8">
    <source>
        <dbReference type="ARBA" id="ARBA00066616"/>
    </source>
</evidence>
<evidence type="ECO:0000256" key="4">
    <source>
        <dbReference type="ARBA" id="ARBA00022598"/>
    </source>
</evidence>
<proteinExistence type="inferred from homology"/>
<dbReference type="PROSITE" id="PS00455">
    <property type="entry name" value="AMP_BINDING"/>
    <property type="match status" value="1"/>
</dbReference>
<dbReference type="Pfam" id="PF00501">
    <property type="entry name" value="AMP-binding"/>
    <property type="match status" value="1"/>
</dbReference>
<evidence type="ECO:0000256" key="1">
    <source>
        <dbReference type="ARBA" id="ARBA00001946"/>
    </source>
</evidence>
<name>A0AAW9SQZ7_9RHOB</name>
<dbReference type="Gene3D" id="3.30.300.30">
    <property type="match status" value="1"/>
</dbReference>
<comment type="caution">
    <text evidence="12">The sequence shown here is derived from an EMBL/GenBank/DDBJ whole genome shotgun (WGS) entry which is preliminary data.</text>
</comment>
<dbReference type="FunFam" id="3.30.300.30:FF:000008">
    <property type="entry name" value="2,3-dihydroxybenzoate-AMP ligase"/>
    <property type="match status" value="1"/>
</dbReference>
<keyword evidence="5" id="KW-0479">Metal-binding</keyword>
<dbReference type="SUPFAM" id="SSF56801">
    <property type="entry name" value="Acetyl-CoA synthetase-like"/>
    <property type="match status" value="1"/>
</dbReference>
<protein>
    <recommendedName>
        <fullName evidence="9">3-methylmercaptopropionyl-CoA ligase</fullName>
        <ecNumber evidence="8">6.2.1.44</ecNumber>
    </recommendedName>
</protein>
<dbReference type="PANTHER" id="PTHR43767">
    <property type="entry name" value="LONG-CHAIN-FATTY-ACID--COA LIGASE"/>
    <property type="match status" value="1"/>
</dbReference>
<dbReference type="InterPro" id="IPR000873">
    <property type="entry name" value="AMP-dep_synth/lig_dom"/>
</dbReference>
<dbReference type="PANTHER" id="PTHR43767:SF10">
    <property type="entry name" value="SURFACTIN SYNTHASE SUBUNIT 1"/>
    <property type="match status" value="1"/>
</dbReference>
<evidence type="ECO:0000256" key="5">
    <source>
        <dbReference type="ARBA" id="ARBA00022723"/>
    </source>
</evidence>
<dbReference type="AlphaFoldDB" id="A0AAW9SQZ7"/>
<feature type="domain" description="AMP-binding enzyme C-terminal" evidence="11">
    <location>
        <begin position="414"/>
        <end position="489"/>
    </location>
</feature>
<comment type="similarity">
    <text evidence="2">Belongs to the ATP-dependent AMP-binding enzyme family.</text>
</comment>
<dbReference type="Gene3D" id="3.40.50.12780">
    <property type="entry name" value="N-terminal domain of ligase-like"/>
    <property type="match status" value="1"/>
</dbReference>
<dbReference type="Pfam" id="PF13193">
    <property type="entry name" value="AMP-binding_C"/>
    <property type="match status" value="1"/>
</dbReference>
<organism evidence="12 13">
    <name type="scientific">Ponticoccus litoralis</name>
    <dbReference type="NCBI Taxonomy" id="422297"/>
    <lineage>
        <taxon>Bacteria</taxon>
        <taxon>Pseudomonadati</taxon>
        <taxon>Pseudomonadota</taxon>
        <taxon>Alphaproteobacteria</taxon>
        <taxon>Rhodobacterales</taxon>
        <taxon>Roseobacteraceae</taxon>
        <taxon>Ponticoccus</taxon>
    </lineage>
</organism>
<dbReference type="InterPro" id="IPR042099">
    <property type="entry name" value="ANL_N_sf"/>
</dbReference>
<dbReference type="InterPro" id="IPR025110">
    <property type="entry name" value="AMP-bd_C"/>
</dbReference>
<dbReference type="InterPro" id="IPR020845">
    <property type="entry name" value="AMP-binding_CS"/>
</dbReference>
<keyword evidence="4" id="KW-0436">Ligase</keyword>
<dbReference type="GO" id="GO:0046872">
    <property type="term" value="F:metal ion binding"/>
    <property type="evidence" value="ECO:0007669"/>
    <property type="project" value="UniProtKB-KW"/>
</dbReference>
<comment type="cofactor">
    <cofactor evidence="1">
        <name>Mg(2+)</name>
        <dbReference type="ChEBI" id="CHEBI:18420"/>
    </cofactor>
</comment>
<dbReference type="GO" id="GO:0016877">
    <property type="term" value="F:ligase activity, forming carbon-sulfur bonds"/>
    <property type="evidence" value="ECO:0007669"/>
    <property type="project" value="UniProtKB-ARBA"/>
</dbReference>
<comment type="catalytic activity">
    <reaction evidence="7">
        <text>3-(methylsulfanyl)propanoate + ATP + CoA = 3-(methylsulfanyl)propanoyl-CoA + AMP + diphosphate</text>
        <dbReference type="Rhea" id="RHEA:43052"/>
        <dbReference type="ChEBI" id="CHEBI:30616"/>
        <dbReference type="ChEBI" id="CHEBI:33019"/>
        <dbReference type="ChEBI" id="CHEBI:49016"/>
        <dbReference type="ChEBI" id="CHEBI:57287"/>
        <dbReference type="ChEBI" id="CHEBI:82815"/>
        <dbReference type="ChEBI" id="CHEBI:456215"/>
        <dbReference type="EC" id="6.2.1.44"/>
    </reaction>
    <physiologicalReaction direction="left-to-right" evidence="7">
        <dbReference type="Rhea" id="RHEA:43053"/>
    </physiologicalReaction>
</comment>
<evidence type="ECO:0000259" key="11">
    <source>
        <dbReference type="Pfam" id="PF13193"/>
    </source>
</evidence>
<evidence type="ECO:0000256" key="7">
    <source>
        <dbReference type="ARBA" id="ARBA00051915"/>
    </source>
</evidence>
<gene>
    <name evidence="12" type="ORF">ABFB10_20740</name>
</gene>
<sequence>MQPSPPPATVYAALTDAAAAAPEAIALRFDDKTLTYRAFLSEVDRVAEILRGMGVARQDRIGVFAANCPETLFAYYAAAKLALVFVPLNAALSAEEAGYIVRHSDLRLLFVSDDMAGIGQAAAGDRFRHLEALNATPEGSARAGSTRLATPEEDFLLIYTSGSTGVPKAVMLSQAAQVAAPIALRQMWDITPGHRVLVALPSGFLYGLSTACAVALQAGAEVVLLNRFHPARVLEAMIEHQVDYFQGVPTMYSMMLEYCEQRDLVFDLAGIRVLVSAGAPLAAETMARFRNRFGKHIDNYYAMTEATPIFGRYPTDPAPVPEAAIGKAAPLADVRVLAEDGSLCADGEIGELAVRGAATMTRYDGAPDLTAQAMQDGFFRSGDLGYRDADGFYYLTGRSKDIIIRGGANIAPAEVEAVLAAHPAVQEVAVIGQPDRILSEVPVAFIVLRHGAQVEAGAIKAHAEAHLAEFKVPRHYLFRPSLPQGKTGKIDKAALKAELDATPAEANQ</sequence>
<accession>A0AAW9SQZ7</accession>
<evidence type="ECO:0000256" key="6">
    <source>
        <dbReference type="ARBA" id="ARBA00022842"/>
    </source>
</evidence>
<reference evidence="12 13" key="1">
    <citation type="submission" date="2024-05" db="EMBL/GenBank/DDBJ databases">
        <title>Genome sequence of Ponticoccus litoralis KCCM 90028.</title>
        <authorList>
            <person name="Kim J.M."/>
            <person name="Lee J.K."/>
            <person name="Choi B.J."/>
            <person name="Bayburt H."/>
            <person name="Baek J.H."/>
            <person name="Jeon C.O."/>
        </authorList>
    </citation>
    <scope>NUCLEOTIDE SEQUENCE [LARGE SCALE GENOMIC DNA]</scope>
    <source>
        <strain evidence="12 13">KCCM 90028</strain>
    </source>
</reference>
<dbReference type="RefSeq" id="WP_347168150.1">
    <property type="nucleotide sequence ID" value="NZ_JBDNCH010000004.1"/>
</dbReference>
<dbReference type="EC" id="6.2.1.44" evidence="8"/>
<feature type="domain" description="AMP-dependent synthetase/ligase" evidence="10">
    <location>
        <begin position="15"/>
        <end position="363"/>
    </location>
</feature>
<dbReference type="InterPro" id="IPR050237">
    <property type="entry name" value="ATP-dep_AMP-bd_enzyme"/>
</dbReference>
<evidence type="ECO:0000313" key="12">
    <source>
        <dbReference type="EMBL" id="MEN9063042.1"/>
    </source>
</evidence>
<keyword evidence="6" id="KW-0460">Magnesium</keyword>
<evidence type="ECO:0000259" key="10">
    <source>
        <dbReference type="Pfam" id="PF00501"/>
    </source>
</evidence>
<comment type="subunit">
    <text evidence="3">Homodimer.</text>
</comment>